<dbReference type="Pfam" id="PF14840">
    <property type="entry name" value="DNA_pol3_delt_C"/>
    <property type="match status" value="1"/>
</dbReference>
<evidence type="ECO:0000313" key="12">
    <source>
        <dbReference type="EMBL" id="ATF09881.1"/>
    </source>
</evidence>
<accession>A0A291BA67</accession>
<keyword evidence="3 12" id="KW-0808">Transferase</keyword>
<evidence type="ECO:0000259" key="11">
    <source>
        <dbReference type="Pfam" id="PF14840"/>
    </source>
</evidence>
<evidence type="ECO:0000256" key="2">
    <source>
        <dbReference type="ARBA" id="ARBA00017703"/>
    </source>
</evidence>
<dbReference type="Pfam" id="PF06144">
    <property type="entry name" value="DNA_pol3_delta"/>
    <property type="match status" value="1"/>
</dbReference>
<evidence type="ECO:0000313" key="13">
    <source>
        <dbReference type="Proteomes" id="UP000218160"/>
    </source>
</evidence>
<evidence type="ECO:0000256" key="3">
    <source>
        <dbReference type="ARBA" id="ARBA00022679"/>
    </source>
</evidence>
<dbReference type="PANTHER" id="PTHR34388">
    <property type="entry name" value="DNA POLYMERASE III SUBUNIT DELTA"/>
    <property type="match status" value="1"/>
</dbReference>
<dbReference type="GO" id="GO:0006261">
    <property type="term" value="P:DNA-templated DNA replication"/>
    <property type="evidence" value="ECO:0007669"/>
    <property type="project" value="TreeGrafter"/>
</dbReference>
<dbReference type="Gene3D" id="1.20.272.10">
    <property type="match status" value="1"/>
</dbReference>
<evidence type="ECO:0000256" key="8">
    <source>
        <dbReference type="ARBA" id="ARBA00049244"/>
    </source>
</evidence>
<evidence type="ECO:0000256" key="4">
    <source>
        <dbReference type="ARBA" id="ARBA00022695"/>
    </source>
</evidence>
<comment type="catalytic activity">
    <reaction evidence="8">
        <text>DNA(n) + a 2'-deoxyribonucleoside 5'-triphosphate = DNA(n+1) + diphosphate</text>
        <dbReference type="Rhea" id="RHEA:22508"/>
        <dbReference type="Rhea" id="RHEA-COMP:17339"/>
        <dbReference type="Rhea" id="RHEA-COMP:17340"/>
        <dbReference type="ChEBI" id="CHEBI:33019"/>
        <dbReference type="ChEBI" id="CHEBI:61560"/>
        <dbReference type="ChEBI" id="CHEBI:173112"/>
        <dbReference type="EC" id="2.7.7.7"/>
    </reaction>
</comment>
<dbReference type="InterPro" id="IPR010372">
    <property type="entry name" value="DNA_pol3_delta_N"/>
</dbReference>
<proteinExistence type="inferred from homology"/>
<dbReference type="CDD" id="cd18138">
    <property type="entry name" value="HLD_clamp_pol_III_delta"/>
    <property type="match status" value="1"/>
</dbReference>
<dbReference type="SUPFAM" id="SSF48019">
    <property type="entry name" value="post-AAA+ oligomerization domain-like"/>
    <property type="match status" value="1"/>
</dbReference>
<reference evidence="13" key="1">
    <citation type="submission" date="2017-04" db="EMBL/GenBank/DDBJ databases">
        <title>Genome evolution of the luminous symbionts of deep sea anglerfish.</title>
        <authorList>
            <person name="Hendry T.A."/>
        </authorList>
    </citation>
    <scope>NUCLEOTIDE SEQUENCE [LARGE SCALE GENOMIC DNA]</scope>
</reference>
<sequence>MKINPEQLVQHLAQGLEQNYLLFGNEPLLKQEALQAVLNETVKQGYDEKHCFTVNNQLNWQDVYDACQSLNLFSSSQVLILILPKIAINVRQINALKVLVSFLHQDIVLVLDGPKLNKKQEFTQWFTLFQKNGLYVPCNTPDTRQLPCFIENRCRKLGLKPDRASILLIAQWHEGNLLALSQSLMKLQLLYPDGILTLRRLQDALTRHNHYTPYQLIDALVEGKAKRAVQIIRNLQAEDVELTLLVCVIQKEVIQLCKMQEYGTSGMGLNTLFDHFKIWQTRRSILTAALHRLPMSVLMILLRQLSDIEIMVKTDFESQPWLALVAFSLEMCGHPVLLAPIN</sequence>
<dbReference type="NCBIfam" id="TIGR01128">
    <property type="entry name" value="holA"/>
    <property type="match status" value="1"/>
</dbReference>
<evidence type="ECO:0000259" key="10">
    <source>
        <dbReference type="Pfam" id="PF06144"/>
    </source>
</evidence>
<gene>
    <name evidence="12" type="ORF">BTN50_1402</name>
</gene>
<evidence type="ECO:0000256" key="7">
    <source>
        <dbReference type="ARBA" id="ARBA00034754"/>
    </source>
</evidence>
<organism evidence="12 13">
    <name type="scientific">Candidatus Enterovibrio altilux</name>
    <dbReference type="NCBI Taxonomy" id="1927128"/>
    <lineage>
        <taxon>Bacteria</taxon>
        <taxon>Pseudomonadati</taxon>
        <taxon>Pseudomonadota</taxon>
        <taxon>Gammaproteobacteria</taxon>
        <taxon>Vibrionales</taxon>
        <taxon>Vibrionaceae</taxon>
        <taxon>Enterovibrio</taxon>
    </lineage>
</organism>
<dbReference type="InterPro" id="IPR008921">
    <property type="entry name" value="DNA_pol3_clamp-load_cplx_C"/>
</dbReference>
<keyword evidence="6" id="KW-0239">DNA-directed DNA polymerase</keyword>
<feature type="domain" description="DNA polymerase III delta N-terminal" evidence="10">
    <location>
        <begin position="20"/>
        <end position="138"/>
    </location>
</feature>
<comment type="similarity">
    <text evidence="7">Belongs to the DNA polymerase HolA subunit family.</text>
</comment>
<dbReference type="KEGG" id="elux:BTN50_1402"/>
<evidence type="ECO:0000256" key="9">
    <source>
        <dbReference type="NCBIfam" id="TIGR01128"/>
    </source>
</evidence>
<dbReference type="RefSeq" id="WP_096619398.1">
    <property type="nucleotide sequence ID" value="NZ_CP020660.1"/>
</dbReference>
<dbReference type="InterPro" id="IPR027417">
    <property type="entry name" value="P-loop_NTPase"/>
</dbReference>
<evidence type="ECO:0000256" key="1">
    <source>
        <dbReference type="ARBA" id="ARBA00012417"/>
    </source>
</evidence>
<keyword evidence="5" id="KW-0235">DNA replication</keyword>
<evidence type="ECO:0000256" key="5">
    <source>
        <dbReference type="ARBA" id="ARBA00022705"/>
    </source>
</evidence>
<dbReference type="Gene3D" id="1.10.8.60">
    <property type="match status" value="1"/>
</dbReference>
<dbReference type="AlphaFoldDB" id="A0A291BA67"/>
<keyword evidence="13" id="KW-1185">Reference proteome</keyword>
<dbReference type="InterPro" id="IPR005790">
    <property type="entry name" value="DNA_polIII_delta"/>
</dbReference>
<dbReference type="EMBL" id="CP020660">
    <property type="protein sequence ID" value="ATF09881.1"/>
    <property type="molecule type" value="Genomic_DNA"/>
</dbReference>
<evidence type="ECO:0000256" key="6">
    <source>
        <dbReference type="ARBA" id="ARBA00022932"/>
    </source>
</evidence>
<dbReference type="Proteomes" id="UP000218160">
    <property type="component" value="Chromosome 1"/>
</dbReference>
<dbReference type="SUPFAM" id="SSF52540">
    <property type="entry name" value="P-loop containing nucleoside triphosphate hydrolases"/>
    <property type="match status" value="1"/>
</dbReference>
<dbReference type="EC" id="2.7.7.7" evidence="1 9"/>
<name>A0A291BA67_9GAMM</name>
<protein>
    <recommendedName>
        <fullName evidence="2 9">DNA polymerase III subunit delta</fullName>
        <ecNumber evidence="1 9">2.7.7.7</ecNumber>
    </recommendedName>
</protein>
<dbReference type="GO" id="GO:0003677">
    <property type="term" value="F:DNA binding"/>
    <property type="evidence" value="ECO:0007669"/>
    <property type="project" value="InterPro"/>
</dbReference>
<dbReference type="Gene3D" id="3.40.50.300">
    <property type="entry name" value="P-loop containing nucleotide triphosphate hydrolases"/>
    <property type="match status" value="1"/>
</dbReference>
<dbReference type="GO" id="GO:0009360">
    <property type="term" value="C:DNA polymerase III complex"/>
    <property type="evidence" value="ECO:0007669"/>
    <property type="project" value="UniProtKB-UniRule"/>
</dbReference>
<keyword evidence="4 12" id="KW-0548">Nucleotidyltransferase</keyword>
<dbReference type="InterPro" id="IPR032780">
    <property type="entry name" value="DNA_pol3_delt_C"/>
</dbReference>
<feature type="domain" description="DNA polymerase III subunit delta C-terminal" evidence="11">
    <location>
        <begin position="213"/>
        <end position="335"/>
    </location>
</feature>
<dbReference type="PANTHER" id="PTHR34388:SF1">
    <property type="entry name" value="DNA POLYMERASE III SUBUNIT DELTA"/>
    <property type="match status" value="1"/>
</dbReference>
<dbReference type="GO" id="GO:0003887">
    <property type="term" value="F:DNA-directed DNA polymerase activity"/>
    <property type="evidence" value="ECO:0007669"/>
    <property type="project" value="UniProtKB-UniRule"/>
</dbReference>